<reference evidence="3 4" key="1">
    <citation type="submission" date="2023-07" db="EMBL/GenBank/DDBJ databases">
        <title>Sorghum-associated microbial communities from plants grown in Nebraska, USA.</title>
        <authorList>
            <person name="Schachtman D."/>
        </authorList>
    </citation>
    <scope>NUCLEOTIDE SEQUENCE [LARGE SCALE GENOMIC DNA]</scope>
    <source>
        <strain evidence="3 4">584</strain>
    </source>
</reference>
<name>A0ABU1JSV0_9PROT</name>
<dbReference type="InterPro" id="IPR036390">
    <property type="entry name" value="WH_DNA-bd_sf"/>
</dbReference>
<dbReference type="EMBL" id="JAVDPW010000007">
    <property type="protein sequence ID" value="MDR6291707.1"/>
    <property type="molecule type" value="Genomic_DNA"/>
</dbReference>
<dbReference type="PANTHER" id="PTHR39515">
    <property type="entry name" value="CONSERVED PROTEIN"/>
    <property type="match status" value="1"/>
</dbReference>
<dbReference type="PROSITE" id="PS50995">
    <property type="entry name" value="HTH_MARR_2"/>
    <property type="match status" value="1"/>
</dbReference>
<feature type="domain" description="HTH marR-type" evidence="2">
    <location>
        <begin position="8"/>
        <end position="141"/>
    </location>
</feature>
<dbReference type="PANTHER" id="PTHR39515:SF2">
    <property type="entry name" value="HTH-TYPE TRANSCRIPTIONAL REGULATOR RV0880"/>
    <property type="match status" value="1"/>
</dbReference>
<evidence type="ECO:0000313" key="3">
    <source>
        <dbReference type="EMBL" id="MDR6291707.1"/>
    </source>
</evidence>
<comment type="caution">
    <text evidence="3">The sequence shown here is derived from an EMBL/GenBank/DDBJ whole genome shotgun (WGS) entry which is preliminary data.</text>
</comment>
<evidence type="ECO:0000259" key="2">
    <source>
        <dbReference type="PROSITE" id="PS50995"/>
    </source>
</evidence>
<gene>
    <name evidence="3" type="ORF">E9232_004241</name>
</gene>
<dbReference type="GO" id="GO:0003677">
    <property type="term" value="F:DNA binding"/>
    <property type="evidence" value="ECO:0007669"/>
    <property type="project" value="UniProtKB-KW"/>
</dbReference>
<feature type="region of interest" description="Disordered" evidence="1">
    <location>
        <begin position="81"/>
        <end position="104"/>
    </location>
</feature>
<keyword evidence="4" id="KW-1185">Reference proteome</keyword>
<dbReference type="SUPFAM" id="SSF46785">
    <property type="entry name" value="Winged helix' DNA-binding domain"/>
    <property type="match status" value="1"/>
</dbReference>
<keyword evidence="3" id="KW-0238">DNA-binding</keyword>
<dbReference type="Proteomes" id="UP001262410">
    <property type="component" value="Unassembled WGS sequence"/>
</dbReference>
<dbReference type="InterPro" id="IPR000835">
    <property type="entry name" value="HTH_MarR-typ"/>
</dbReference>
<dbReference type="SMART" id="SM00347">
    <property type="entry name" value="HTH_MARR"/>
    <property type="match status" value="1"/>
</dbReference>
<protein>
    <submittedName>
        <fullName evidence="3">DNA-binding MarR family transcriptional regulator</fullName>
    </submittedName>
</protein>
<dbReference type="RefSeq" id="WP_309797148.1">
    <property type="nucleotide sequence ID" value="NZ_JAVDPW010000007.1"/>
</dbReference>
<dbReference type="InterPro" id="IPR052526">
    <property type="entry name" value="HTH-type_Bedaq_tolerance"/>
</dbReference>
<dbReference type="InterPro" id="IPR036388">
    <property type="entry name" value="WH-like_DNA-bd_sf"/>
</dbReference>
<evidence type="ECO:0000313" key="4">
    <source>
        <dbReference type="Proteomes" id="UP001262410"/>
    </source>
</evidence>
<sequence length="144" mass="15746">MPAAPDDTDALADALRQPLLRLYRRMRRETQDPAISPLQNLLLVLIIKHPGIGVGALAEMEGLRGPTISGHVKQMEAAGLVGRAPPDPADRRRTGLVATEEGRRRAEALRQQRTDWLARQLAALSPEERQAIQAAIPALTALDR</sequence>
<dbReference type="Pfam" id="PF01047">
    <property type="entry name" value="MarR"/>
    <property type="match status" value="1"/>
</dbReference>
<organism evidence="3 4">
    <name type="scientific">Inquilinus ginsengisoli</name>
    <dbReference type="NCBI Taxonomy" id="363840"/>
    <lineage>
        <taxon>Bacteria</taxon>
        <taxon>Pseudomonadati</taxon>
        <taxon>Pseudomonadota</taxon>
        <taxon>Alphaproteobacteria</taxon>
        <taxon>Rhodospirillales</taxon>
        <taxon>Rhodospirillaceae</taxon>
        <taxon>Inquilinus</taxon>
    </lineage>
</organism>
<accession>A0ABU1JSV0</accession>
<dbReference type="Gene3D" id="1.10.10.10">
    <property type="entry name" value="Winged helix-like DNA-binding domain superfamily/Winged helix DNA-binding domain"/>
    <property type="match status" value="1"/>
</dbReference>
<evidence type="ECO:0000256" key="1">
    <source>
        <dbReference type="SAM" id="MobiDB-lite"/>
    </source>
</evidence>
<proteinExistence type="predicted"/>